<evidence type="ECO:0000313" key="3">
    <source>
        <dbReference type="Proteomes" id="UP000007813"/>
    </source>
</evidence>
<name>J3JEG5_9EURY</name>
<feature type="compositionally biased region" description="Polar residues" evidence="1">
    <location>
        <begin position="42"/>
        <end position="55"/>
    </location>
</feature>
<comment type="caution">
    <text evidence="2">The sequence shown here is derived from an EMBL/GenBank/DDBJ whole genome shotgun (WGS) entry which is preliminary data.</text>
</comment>
<evidence type="ECO:0000313" key="2">
    <source>
        <dbReference type="EMBL" id="EJN58346.1"/>
    </source>
</evidence>
<evidence type="ECO:0000256" key="1">
    <source>
        <dbReference type="SAM" id="MobiDB-lite"/>
    </source>
</evidence>
<feature type="compositionally biased region" description="Basic and acidic residues" evidence="1">
    <location>
        <begin position="56"/>
        <end position="70"/>
    </location>
</feature>
<dbReference type="Proteomes" id="UP000007813">
    <property type="component" value="Unassembled WGS sequence"/>
</dbReference>
<dbReference type="AlphaFoldDB" id="J3JEG5"/>
<sequence>MTDGVVAAEGHDRSSETDADAVDTPLRQRSICRSFVAGSQQTIERVPRAQTTNGRGSERSRWERDTEKMGRLVGGEA</sequence>
<organism evidence="2 3">
    <name type="scientific">Halogranum salarium B-1</name>
    <dbReference type="NCBI Taxonomy" id="1210908"/>
    <lineage>
        <taxon>Archaea</taxon>
        <taxon>Methanobacteriati</taxon>
        <taxon>Methanobacteriota</taxon>
        <taxon>Stenosarchaea group</taxon>
        <taxon>Halobacteria</taxon>
        <taxon>Halobacteriales</taxon>
        <taxon>Haloferacaceae</taxon>
    </lineage>
</organism>
<dbReference type="EMBL" id="ALJD01000009">
    <property type="protein sequence ID" value="EJN58346.1"/>
    <property type="molecule type" value="Genomic_DNA"/>
</dbReference>
<feature type="region of interest" description="Disordered" evidence="1">
    <location>
        <begin position="42"/>
        <end position="77"/>
    </location>
</feature>
<accession>J3JEG5</accession>
<feature type="region of interest" description="Disordered" evidence="1">
    <location>
        <begin position="1"/>
        <end position="25"/>
    </location>
</feature>
<gene>
    <name evidence="2" type="ORF">HSB1_37630</name>
</gene>
<reference evidence="2 3" key="1">
    <citation type="journal article" date="2012" name="J. Bacteriol.">
        <title>Draft Genome Sequence of the Extremely Halophilic Archaeon Halogranum salarium B-1T.</title>
        <authorList>
            <person name="Kim K.K."/>
            <person name="Lee K.C."/>
            <person name="Lee J.S."/>
        </authorList>
    </citation>
    <scope>NUCLEOTIDE SEQUENCE [LARGE SCALE GENOMIC DNA]</scope>
    <source>
        <strain evidence="2 3">B-1</strain>
    </source>
</reference>
<protein>
    <submittedName>
        <fullName evidence="2">Uncharacterized protein</fullName>
    </submittedName>
</protein>
<proteinExistence type="predicted"/>